<dbReference type="EC" id="3.4.11.18" evidence="6"/>
<comment type="cofactor">
    <cofactor evidence="5">
        <name>Co(2+)</name>
        <dbReference type="ChEBI" id="CHEBI:48828"/>
    </cofactor>
    <cofactor evidence="5">
        <name>Zn(2+)</name>
        <dbReference type="ChEBI" id="CHEBI:29105"/>
    </cofactor>
    <cofactor evidence="5">
        <name>Mn(2+)</name>
        <dbReference type="ChEBI" id="CHEBI:29035"/>
    </cofactor>
    <cofactor evidence="5">
        <name>Fe(2+)</name>
        <dbReference type="ChEBI" id="CHEBI:29033"/>
    </cofactor>
    <text evidence="5">Binds 2 divalent metal cations per subunit. Has a high-affinity and a low affinity metal-binding site. The true nature of the physiological cofactor is under debate. The enzyme is active with cobalt, zinc, manganese or divalent iron ions. Most likely, methionine aminopeptidases function as mononuclear Fe(2+)-metalloproteases under physiological conditions, and the catalytically relevant metal-binding site has been assigned to the histidine-containing high-affinity site.</text>
</comment>
<dbReference type="PANTHER" id="PTHR43330:SF7">
    <property type="entry name" value="METHIONINE AMINOPEPTIDASE 1"/>
    <property type="match status" value="1"/>
</dbReference>
<dbReference type="HAMAP" id="MF_01974">
    <property type="entry name" value="MetAP_1"/>
    <property type="match status" value="1"/>
</dbReference>
<reference evidence="8" key="1">
    <citation type="submission" date="2023-10" db="EMBL/GenBank/DDBJ databases">
        <authorList>
            <person name="Chen Y."/>
            <person name="Shah S."/>
            <person name="Dougan E. K."/>
            <person name="Thang M."/>
            <person name="Chan C."/>
        </authorList>
    </citation>
    <scope>NUCLEOTIDE SEQUENCE [LARGE SCALE GENOMIC DNA]</scope>
</reference>
<organism evidence="8 9">
    <name type="scientific">Prorocentrum cordatum</name>
    <dbReference type="NCBI Taxonomy" id="2364126"/>
    <lineage>
        <taxon>Eukaryota</taxon>
        <taxon>Sar</taxon>
        <taxon>Alveolata</taxon>
        <taxon>Dinophyceae</taxon>
        <taxon>Prorocentrales</taxon>
        <taxon>Prorocentraceae</taxon>
        <taxon>Prorocentrum</taxon>
    </lineage>
</organism>
<dbReference type="CDD" id="cd01086">
    <property type="entry name" value="MetAP1"/>
    <property type="match status" value="1"/>
</dbReference>
<feature type="binding site" evidence="5">
    <location>
        <position position="198"/>
    </location>
    <ligand>
        <name>a divalent metal cation</name>
        <dbReference type="ChEBI" id="CHEBI:60240"/>
        <label>2</label>
        <note>catalytic</note>
    </ligand>
</feature>
<dbReference type="InterPro" id="IPR001714">
    <property type="entry name" value="Pept_M24_MAP"/>
</dbReference>
<evidence type="ECO:0000256" key="1">
    <source>
        <dbReference type="ARBA" id="ARBA00022438"/>
    </source>
</evidence>
<feature type="binding site" evidence="5">
    <location>
        <position position="231"/>
    </location>
    <ligand>
        <name>a divalent metal cation</name>
        <dbReference type="ChEBI" id="CHEBI:60240"/>
        <label>2</label>
        <note>catalytic</note>
    </ligand>
</feature>
<evidence type="ECO:0000256" key="4">
    <source>
        <dbReference type="ARBA" id="ARBA00022801"/>
    </source>
</evidence>
<comment type="caution">
    <text evidence="8">The sequence shown here is derived from an EMBL/GenBank/DDBJ whole genome shotgun (WGS) entry which is preliminary data.</text>
</comment>
<dbReference type="InterPro" id="IPR002467">
    <property type="entry name" value="Pept_M24A_MAP1"/>
</dbReference>
<feature type="binding site" evidence="5">
    <location>
        <position position="124"/>
    </location>
    <ligand>
        <name>a divalent metal cation</name>
        <dbReference type="ChEBI" id="CHEBI:60240"/>
        <label>1</label>
    </ligand>
</feature>
<evidence type="ECO:0000256" key="5">
    <source>
        <dbReference type="HAMAP-Rule" id="MF_03174"/>
    </source>
</evidence>
<dbReference type="PANTHER" id="PTHR43330">
    <property type="entry name" value="METHIONINE AMINOPEPTIDASE"/>
    <property type="match status" value="1"/>
</dbReference>
<evidence type="ECO:0000256" key="2">
    <source>
        <dbReference type="ARBA" id="ARBA00022670"/>
    </source>
</evidence>
<feature type="domain" description="Peptidase M24" evidence="7">
    <location>
        <begin position="41"/>
        <end position="270"/>
    </location>
</feature>
<dbReference type="InterPro" id="IPR000994">
    <property type="entry name" value="Pept_M24"/>
</dbReference>
<dbReference type="Gene3D" id="3.90.230.10">
    <property type="entry name" value="Creatinase/methionine aminopeptidase superfamily"/>
    <property type="match status" value="1"/>
</dbReference>
<feature type="binding site" evidence="5">
    <location>
        <position position="263"/>
    </location>
    <ligand>
        <name>a divalent metal cation</name>
        <dbReference type="ChEBI" id="CHEBI:60240"/>
        <label>2</label>
        <note>catalytic</note>
    </ligand>
</feature>
<comment type="catalytic activity">
    <reaction evidence="5 6">
        <text>Release of N-terminal amino acids, preferentially methionine, from peptides and arylamides.</text>
        <dbReference type="EC" id="3.4.11.18"/>
    </reaction>
</comment>
<name>A0ABN9V5P9_9DINO</name>
<dbReference type="PRINTS" id="PR00599">
    <property type="entry name" value="MAPEPTIDASE"/>
</dbReference>
<evidence type="ECO:0000256" key="6">
    <source>
        <dbReference type="RuleBase" id="RU003653"/>
    </source>
</evidence>
<dbReference type="Pfam" id="PF00557">
    <property type="entry name" value="Peptidase_M24"/>
    <property type="match status" value="1"/>
</dbReference>
<proteinExistence type="inferred from homology"/>
<comment type="similarity">
    <text evidence="5">Belongs to the peptidase M24A family. Methionine aminopeptidase type 1 subfamily.</text>
</comment>
<dbReference type="NCBIfam" id="TIGR00500">
    <property type="entry name" value="met_pdase_I"/>
    <property type="match status" value="1"/>
</dbReference>
<keyword evidence="9" id="KW-1185">Reference proteome</keyword>
<sequence length="644" mass="68902">MPPPDGSILPDYALHPRGVARSELAARRRRAIPELAGEELELMREACRLGREVLDIAGRAVRPGVTGDEIDRVVWEACAQRKLYPSPLGYNGFPKSVCVSPNEVICHGIPDQRPLAEGDIVNLDVSVFHKGLHSDLNEMFFVGKCDEESHRLVRASYDALRAAAAAIKPGTLYRDLGNIICDVCAEAGCTSVSAFCGHGVGRLFHGPPDVPHYRRNKAVGVMKPGHVFTVEPMLNIGKSGKARLWPDDWTQVTTNGKRSAQFEHTFLVTEAGVEVLTARVGAERHCMPEYDAAVFQRWPTHLAAMRAAWAEPLRTAGSDSEGGGAAGPAPRARGCGRGGGSACGLAGAALLAYLAACAATHRPELGPESAGCCVATYEPAACVAACRPGPSPGRPALRWSQLYSMGELGSDLFGNAPGLPAGDMTGATDTLNHMGKSLDDFSDDVDKFADKANFTLGAIGSMADTMSSNKTKLPACTSNEEEFLGMCYSCSLLTNGIYSYRILPNACCKANNESSGCASFQPSGVTYKAPLPGYGYTVAEDGKFPHPTGACDDNEEGHLGWCFKTCNELTNGAYKYRVMANTCCKQKPCWNIFNLKTKLGICSGFAVGGGKNGHDCPRPREHVNSTSDDFSSVMNDFGDLWKKR</sequence>
<dbReference type="PROSITE" id="PS00680">
    <property type="entry name" value="MAP_1"/>
    <property type="match status" value="1"/>
</dbReference>
<dbReference type="SUPFAM" id="SSF55920">
    <property type="entry name" value="Creatinase/aminopeptidase"/>
    <property type="match status" value="1"/>
</dbReference>
<accession>A0ABN9V5P9</accession>
<dbReference type="Proteomes" id="UP001189429">
    <property type="component" value="Unassembled WGS sequence"/>
</dbReference>
<feature type="binding site" evidence="5">
    <location>
        <position position="107"/>
    </location>
    <ligand>
        <name>substrate</name>
    </ligand>
</feature>
<evidence type="ECO:0000259" key="7">
    <source>
        <dbReference type="Pfam" id="PF00557"/>
    </source>
</evidence>
<protein>
    <recommendedName>
        <fullName evidence="6">Methionine aminopeptidase</fullName>
        <ecNumber evidence="6">3.4.11.18</ecNumber>
    </recommendedName>
</protein>
<feature type="binding site" evidence="5">
    <location>
        <position position="263"/>
    </location>
    <ligand>
        <name>a divalent metal cation</name>
        <dbReference type="ChEBI" id="CHEBI:60240"/>
        <label>1</label>
    </ligand>
</feature>
<dbReference type="EMBL" id="CAUYUJ010016617">
    <property type="protein sequence ID" value="CAK0867206.1"/>
    <property type="molecule type" value="Genomic_DNA"/>
</dbReference>
<keyword evidence="4 5" id="KW-0378">Hydrolase</keyword>
<keyword evidence="2 5" id="KW-0645">Protease</keyword>
<comment type="function">
    <text evidence="6">Cotranslationally removes the N-terminal methionine from nascent proteins. The N-terminal methionine is often cleaved when the second residue in the primary sequence is small and uncharged (Met-Ala-, Cys, Gly, Pro, Ser, Thr, or Val).</text>
</comment>
<feature type="binding site" evidence="5">
    <location>
        <position position="135"/>
    </location>
    <ligand>
        <name>a divalent metal cation</name>
        <dbReference type="ChEBI" id="CHEBI:60240"/>
        <label>2</label>
        <note>catalytic</note>
    </ligand>
</feature>
<gene>
    <name evidence="8" type="ORF">PCOR1329_LOCUS54201</name>
</gene>
<feature type="binding site" evidence="5">
    <location>
        <position position="135"/>
    </location>
    <ligand>
        <name>a divalent metal cation</name>
        <dbReference type="ChEBI" id="CHEBI:60240"/>
        <label>1</label>
    </ligand>
</feature>
<keyword evidence="3 5" id="KW-0479">Metal-binding</keyword>
<evidence type="ECO:0000256" key="3">
    <source>
        <dbReference type="ARBA" id="ARBA00022723"/>
    </source>
</evidence>
<evidence type="ECO:0000313" key="8">
    <source>
        <dbReference type="EMBL" id="CAK0867206.1"/>
    </source>
</evidence>
<evidence type="ECO:0000313" key="9">
    <source>
        <dbReference type="Proteomes" id="UP001189429"/>
    </source>
</evidence>
<feature type="binding site" evidence="5">
    <location>
        <position position="205"/>
    </location>
    <ligand>
        <name>substrate</name>
    </ligand>
</feature>
<keyword evidence="1 5" id="KW-0031">Aminopeptidase</keyword>
<dbReference type="InterPro" id="IPR036005">
    <property type="entry name" value="Creatinase/aminopeptidase-like"/>
</dbReference>